<evidence type="ECO:0000313" key="1">
    <source>
        <dbReference type="EMBL" id="QDV22193.1"/>
    </source>
</evidence>
<evidence type="ECO:0000313" key="2">
    <source>
        <dbReference type="Proteomes" id="UP000318017"/>
    </source>
</evidence>
<sequence>MESENQPACPMTSDVMPRTANQPYAGNMYQRHRIQFPPTDANDLEQDEVTFRVVEGAHSLELRFHDYDKIYQRPGLYEQVFYERLKCTSPKKVAEILKCTLDASDQNFTEMRVLDLGAGNGMMGEILKSHGIARLIGADIIPEAKEACYRDRPGVYDEYYVADFTNLQPALAEELSDWSIDCLTSVAALGFGDIPPKAFFQALQFVADGGWVAFNIKETFLDKSDTSGFSRFIRELIFSEYLGIHHIERYRHRLSMEGAPLYYFALVAQKTKQIPSDFLEYNQFES</sequence>
<dbReference type="KEGG" id="ahel:Q31a_04760"/>
<evidence type="ECO:0008006" key="3">
    <source>
        <dbReference type="Google" id="ProtNLM"/>
    </source>
</evidence>
<dbReference type="AlphaFoldDB" id="A0A518G0R6"/>
<proteinExistence type="predicted"/>
<reference evidence="1 2" key="1">
    <citation type="submission" date="2019-02" db="EMBL/GenBank/DDBJ databases">
        <title>Deep-cultivation of Planctomycetes and their phenomic and genomic characterization uncovers novel biology.</title>
        <authorList>
            <person name="Wiegand S."/>
            <person name="Jogler M."/>
            <person name="Boedeker C."/>
            <person name="Pinto D."/>
            <person name="Vollmers J."/>
            <person name="Rivas-Marin E."/>
            <person name="Kohn T."/>
            <person name="Peeters S.H."/>
            <person name="Heuer A."/>
            <person name="Rast P."/>
            <person name="Oberbeckmann S."/>
            <person name="Bunk B."/>
            <person name="Jeske O."/>
            <person name="Meyerdierks A."/>
            <person name="Storesund J.E."/>
            <person name="Kallscheuer N."/>
            <person name="Luecker S."/>
            <person name="Lage O.M."/>
            <person name="Pohl T."/>
            <person name="Merkel B.J."/>
            <person name="Hornburger P."/>
            <person name="Mueller R.-W."/>
            <person name="Bruemmer F."/>
            <person name="Labrenz M."/>
            <person name="Spormann A.M."/>
            <person name="Op den Camp H."/>
            <person name="Overmann J."/>
            <person name="Amann R."/>
            <person name="Jetten M.S.M."/>
            <person name="Mascher T."/>
            <person name="Medema M.H."/>
            <person name="Devos D.P."/>
            <person name="Kaster A.-K."/>
            <person name="Ovreas L."/>
            <person name="Rohde M."/>
            <person name="Galperin M.Y."/>
            <person name="Jogler C."/>
        </authorList>
    </citation>
    <scope>NUCLEOTIDE SEQUENCE [LARGE SCALE GENOMIC DNA]</scope>
    <source>
        <strain evidence="1 2">Q31a</strain>
    </source>
</reference>
<accession>A0A518G0R6</accession>
<dbReference type="Pfam" id="PF13489">
    <property type="entry name" value="Methyltransf_23"/>
    <property type="match status" value="1"/>
</dbReference>
<organism evidence="1 2">
    <name type="scientific">Aureliella helgolandensis</name>
    <dbReference type="NCBI Taxonomy" id="2527968"/>
    <lineage>
        <taxon>Bacteria</taxon>
        <taxon>Pseudomonadati</taxon>
        <taxon>Planctomycetota</taxon>
        <taxon>Planctomycetia</taxon>
        <taxon>Pirellulales</taxon>
        <taxon>Pirellulaceae</taxon>
        <taxon>Aureliella</taxon>
    </lineage>
</organism>
<keyword evidence="2" id="KW-1185">Reference proteome</keyword>
<dbReference type="Gene3D" id="3.40.50.150">
    <property type="entry name" value="Vaccinia Virus protein VP39"/>
    <property type="match status" value="1"/>
</dbReference>
<dbReference type="CDD" id="cd02440">
    <property type="entry name" value="AdoMet_MTases"/>
    <property type="match status" value="1"/>
</dbReference>
<gene>
    <name evidence="1" type="ORF">Q31a_04760</name>
</gene>
<dbReference type="InterPro" id="IPR029063">
    <property type="entry name" value="SAM-dependent_MTases_sf"/>
</dbReference>
<protein>
    <recommendedName>
        <fullName evidence="3">Methyltransferase type 11 domain-containing protein</fullName>
    </recommendedName>
</protein>
<dbReference type="EMBL" id="CP036298">
    <property type="protein sequence ID" value="QDV22193.1"/>
    <property type="molecule type" value="Genomic_DNA"/>
</dbReference>
<dbReference type="SUPFAM" id="SSF53335">
    <property type="entry name" value="S-adenosyl-L-methionine-dependent methyltransferases"/>
    <property type="match status" value="1"/>
</dbReference>
<name>A0A518G0R6_9BACT</name>
<dbReference type="Proteomes" id="UP000318017">
    <property type="component" value="Chromosome"/>
</dbReference>